<dbReference type="Pfam" id="PF11136">
    <property type="entry name" value="DUF2889"/>
    <property type="match status" value="1"/>
</dbReference>
<dbReference type="AlphaFoldDB" id="A0A094PQJ8"/>
<protein>
    <recommendedName>
        <fullName evidence="2">DUF2889 domain-containing protein</fullName>
    </recommendedName>
</protein>
<name>A0A094PQJ8_9ZZZZ</name>
<accession>A0A094PQJ8</accession>
<dbReference type="InterPro" id="IPR021312">
    <property type="entry name" value="DUF2889"/>
</dbReference>
<gene>
    <name evidence="1" type="ORF">GM51_18325</name>
</gene>
<proteinExistence type="predicted"/>
<reference evidence="1" key="1">
    <citation type="submission" date="2014-06" db="EMBL/GenBank/DDBJ databases">
        <title>Key roles for freshwater Actinobacteria revealed by deep metagenomic sequencing.</title>
        <authorList>
            <person name="Ghai R."/>
            <person name="Mizuno C.M."/>
            <person name="Picazo A."/>
            <person name="Camacho A."/>
            <person name="Rodriguez-Valera F."/>
        </authorList>
    </citation>
    <scope>NUCLEOTIDE SEQUENCE</scope>
</reference>
<evidence type="ECO:0008006" key="2">
    <source>
        <dbReference type="Google" id="ProtNLM"/>
    </source>
</evidence>
<evidence type="ECO:0000313" key="1">
    <source>
        <dbReference type="EMBL" id="KGA13995.1"/>
    </source>
</evidence>
<organism evidence="1">
    <name type="scientific">freshwater metagenome</name>
    <dbReference type="NCBI Taxonomy" id="449393"/>
    <lineage>
        <taxon>unclassified sequences</taxon>
        <taxon>metagenomes</taxon>
        <taxon>ecological metagenomes</taxon>
    </lineage>
</organism>
<comment type="caution">
    <text evidence="1">The sequence shown here is derived from an EMBL/GenBank/DDBJ whole genome shotgun (WGS) entry which is preliminary data.</text>
</comment>
<dbReference type="EMBL" id="JNSL01000164">
    <property type="protein sequence ID" value="KGA13995.1"/>
    <property type="molecule type" value="Genomic_DNA"/>
</dbReference>
<sequence>MQAFRMSDERFLLRGAIVDEKPAGLYIENDPDPIWMHHMIVEMQIVYPTFLIEKASVEFKNHPHLGCTNITDHYKKLEGMSIARGFNAKVRELFGSSRGCTHIGALLAAMAPVAIQTGWSMRVSSVGEIDDSSKSPEDFQEQRIKQFASTINTCHIWDENGAMIAKVRAGEEIEMPLPVVRRLRDLGRDETDWLAGRK</sequence>